<dbReference type="EMBL" id="JAENHL010000008">
    <property type="protein sequence ID" value="MBK1869723.1"/>
    <property type="molecule type" value="Genomic_DNA"/>
</dbReference>
<comment type="caution">
    <text evidence="1">The sequence shown here is derived from an EMBL/GenBank/DDBJ whole genome shotgun (WGS) entry which is preliminary data.</text>
</comment>
<name>A0ACC5RBF8_9HYPH</name>
<reference evidence="1" key="1">
    <citation type="submission" date="2021-01" db="EMBL/GenBank/DDBJ databases">
        <authorList>
            <person name="Sun Q."/>
        </authorList>
    </citation>
    <scope>NUCLEOTIDE SEQUENCE</scope>
    <source>
        <strain evidence="1">YIM B02566</strain>
    </source>
</reference>
<organism evidence="1 2">
    <name type="scientific">Taklimakanibacter albus</name>
    <dbReference type="NCBI Taxonomy" id="2800327"/>
    <lineage>
        <taxon>Bacteria</taxon>
        <taxon>Pseudomonadati</taxon>
        <taxon>Pseudomonadota</taxon>
        <taxon>Alphaproteobacteria</taxon>
        <taxon>Hyphomicrobiales</taxon>
        <taxon>Aestuariivirgaceae</taxon>
        <taxon>Taklimakanibacter</taxon>
    </lineage>
</organism>
<dbReference type="Proteomes" id="UP000616151">
    <property type="component" value="Unassembled WGS sequence"/>
</dbReference>
<proteinExistence type="predicted"/>
<sequence length="231" mass="25436">MTLDPQLILDSLPLIAQGLGITLKLLFYSSLFGIALAVITLLMRISGRWYLSWPAQAYIYFFRGTPILVQIFIIYYGLPQFGFIRNSILWPILREPFTCCVIALGLNSGAYVSEILRGGVLGVDKGLTEAGKALGLSSPQRFIYITAPIAIRLSLPAYSNEFISTLKATALASTVTLMDVTGVARTLVSQTYAPYEIFIAAAILYLAFAWISYVALAWLEARASRYVKKGN</sequence>
<keyword evidence="2" id="KW-1185">Reference proteome</keyword>
<evidence type="ECO:0000313" key="1">
    <source>
        <dbReference type="EMBL" id="MBK1869723.1"/>
    </source>
</evidence>
<protein>
    <submittedName>
        <fullName evidence="1">ABC transporter permease subunit</fullName>
    </submittedName>
</protein>
<accession>A0ACC5RBF8</accession>
<gene>
    <name evidence="1" type="ORF">JHL16_25400</name>
</gene>
<evidence type="ECO:0000313" key="2">
    <source>
        <dbReference type="Proteomes" id="UP000616151"/>
    </source>
</evidence>